<sequence length="51" mass="5761">MMQLTTIHAHRIPQQQRGSMVGSVRWCASLLAMVRRKAFRLPCAAFVCSSQ</sequence>
<feature type="non-terminal residue" evidence="1">
    <location>
        <position position="1"/>
    </location>
</feature>
<dbReference type="AlphaFoldDB" id="M2LWR9"/>
<name>M2LWR9_BAUPA</name>
<evidence type="ECO:0000313" key="1">
    <source>
        <dbReference type="EMBL" id="EMC99112.1"/>
    </source>
</evidence>
<proteinExistence type="predicted"/>
<organism evidence="1 2">
    <name type="scientific">Baudoinia panamericana (strain UAMH 10762)</name>
    <name type="common">Angels' share fungus</name>
    <name type="synonym">Baudoinia compniacensis (strain UAMH 10762)</name>
    <dbReference type="NCBI Taxonomy" id="717646"/>
    <lineage>
        <taxon>Eukaryota</taxon>
        <taxon>Fungi</taxon>
        <taxon>Dikarya</taxon>
        <taxon>Ascomycota</taxon>
        <taxon>Pezizomycotina</taxon>
        <taxon>Dothideomycetes</taxon>
        <taxon>Dothideomycetidae</taxon>
        <taxon>Mycosphaerellales</taxon>
        <taxon>Teratosphaeriaceae</taxon>
        <taxon>Baudoinia</taxon>
    </lineage>
</organism>
<evidence type="ECO:0000313" key="2">
    <source>
        <dbReference type="Proteomes" id="UP000011761"/>
    </source>
</evidence>
<dbReference type="Proteomes" id="UP000011761">
    <property type="component" value="Unassembled WGS sequence"/>
</dbReference>
<dbReference type="KEGG" id="bcom:BAUCODRAFT_85228"/>
<gene>
    <name evidence="1" type="ORF">BAUCODRAFT_85228</name>
</gene>
<reference evidence="1 2" key="1">
    <citation type="journal article" date="2012" name="PLoS Pathog.">
        <title>Diverse lifestyles and strategies of plant pathogenesis encoded in the genomes of eighteen Dothideomycetes fungi.</title>
        <authorList>
            <person name="Ohm R.A."/>
            <person name="Feau N."/>
            <person name="Henrissat B."/>
            <person name="Schoch C.L."/>
            <person name="Horwitz B.A."/>
            <person name="Barry K.W."/>
            <person name="Condon B.J."/>
            <person name="Copeland A.C."/>
            <person name="Dhillon B."/>
            <person name="Glaser F."/>
            <person name="Hesse C.N."/>
            <person name="Kosti I."/>
            <person name="LaButti K."/>
            <person name="Lindquist E.A."/>
            <person name="Lucas S."/>
            <person name="Salamov A.A."/>
            <person name="Bradshaw R.E."/>
            <person name="Ciuffetti L."/>
            <person name="Hamelin R.C."/>
            <person name="Kema G.H.J."/>
            <person name="Lawrence C."/>
            <person name="Scott J.A."/>
            <person name="Spatafora J.W."/>
            <person name="Turgeon B.G."/>
            <person name="de Wit P.J.G.M."/>
            <person name="Zhong S."/>
            <person name="Goodwin S.B."/>
            <person name="Grigoriev I.V."/>
        </authorList>
    </citation>
    <scope>NUCLEOTIDE SEQUENCE [LARGE SCALE GENOMIC DNA]</scope>
    <source>
        <strain evidence="1 2">UAMH 10762</strain>
    </source>
</reference>
<dbReference type="HOGENOM" id="CLU_3111819_0_0_1"/>
<dbReference type="GeneID" id="19117422"/>
<keyword evidence="2" id="KW-1185">Reference proteome</keyword>
<protein>
    <submittedName>
        <fullName evidence="1">Uncharacterized protein</fullName>
    </submittedName>
</protein>
<dbReference type="EMBL" id="KB445552">
    <property type="protein sequence ID" value="EMC99112.1"/>
    <property type="molecule type" value="Genomic_DNA"/>
</dbReference>
<feature type="non-terminal residue" evidence="1">
    <location>
        <position position="51"/>
    </location>
</feature>
<accession>M2LWR9</accession>
<dbReference type="RefSeq" id="XP_007673803.1">
    <property type="nucleotide sequence ID" value="XM_007675613.1"/>
</dbReference>